<evidence type="ECO:0000313" key="2">
    <source>
        <dbReference type="EMBL" id="GBM59092.1"/>
    </source>
</evidence>
<evidence type="ECO:0000256" key="1">
    <source>
        <dbReference type="SAM" id="MobiDB-lite"/>
    </source>
</evidence>
<feature type="region of interest" description="Disordered" evidence="1">
    <location>
        <begin position="1"/>
        <end position="22"/>
    </location>
</feature>
<evidence type="ECO:0000313" key="3">
    <source>
        <dbReference type="Proteomes" id="UP000499080"/>
    </source>
</evidence>
<organism evidence="2 3">
    <name type="scientific">Araneus ventricosus</name>
    <name type="common">Orbweaver spider</name>
    <name type="synonym">Epeira ventricosa</name>
    <dbReference type="NCBI Taxonomy" id="182803"/>
    <lineage>
        <taxon>Eukaryota</taxon>
        <taxon>Metazoa</taxon>
        <taxon>Ecdysozoa</taxon>
        <taxon>Arthropoda</taxon>
        <taxon>Chelicerata</taxon>
        <taxon>Arachnida</taxon>
        <taxon>Araneae</taxon>
        <taxon>Araneomorphae</taxon>
        <taxon>Entelegynae</taxon>
        <taxon>Araneoidea</taxon>
        <taxon>Araneidae</taxon>
        <taxon>Araneus</taxon>
    </lineage>
</organism>
<gene>
    <name evidence="2" type="ORF">AVEN_169037_1</name>
</gene>
<keyword evidence="3" id="KW-1185">Reference proteome</keyword>
<dbReference type="Proteomes" id="UP000499080">
    <property type="component" value="Unassembled WGS sequence"/>
</dbReference>
<proteinExistence type="predicted"/>
<accession>A0A4Y2GYG8</accession>
<comment type="caution">
    <text evidence="2">The sequence shown here is derived from an EMBL/GenBank/DDBJ whole genome shotgun (WGS) entry which is preliminary data.</text>
</comment>
<name>A0A4Y2GYG8_ARAVE</name>
<protein>
    <submittedName>
        <fullName evidence="2">Uncharacterized protein</fullName>
    </submittedName>
</protein>
<reference evidence="2 3" key="1">
    <citation type="journal article" date="2019" name="Sci. Rep.">
        <title>Orb-weaving spider Araneus ventricosus genome elucidates the spidroin gene catalogue.</title>
        <authorList>
            <person name="Kono N."/>
            <person name="Nakamura H."/>
            <person name="Ohtoshi R."/>
            <person name="Moran D.A.P."/>
            <person name="Shinohara A."/>
            <person name="Yoshida Y."/>
            <person name="Fujiwara M."/>
            <person name="Mori M."/>
            <person name="Tomita M."/>
            <person name="Arakawa K."/>
        </authorList>
    </citation>
    <scope>NUCLEOTIDE SEQUENCE [LARGE SCALE GENOMIC DNA]</scope>
</reference>
<sequence length="119" mass="13599">MERKSINEEKARGVENPARRDTVAETDKALFSFSRASLAQKRREANCISVFGLVQWNRHQEKARTKWRVGRELQDMFPPELTRRRSDVTIKNLAASSPLTEINLGGVLDKNCNKTRKSG</sequence>
<dbReference type="EMBL" id="BGPR01001665">
    <property type="protein sequence ID" value="GBM59092.1"/>
    <property type="molecule type" value="Genomic_DNA"/>
</dbReference>
<dbReference type="AlphaFoldDB" id="A0A4Y2GYG8"/>